<evidence type="ECO:0000313" key="3">
    <source>
        <dbReference type="Proteomes" id="UP001611263"/>
    </source>
</evidence>
<sequence>MNDVPVDLDRISARTQELAARVGVQPPDIQSGPAPDWIAEGIRPRRKRGRLVLSVGPAFDELSPAEQEAALASILVSWDLGRRGRFRLWVGIISTALVFGMLYGYVSGLLGFPAWLLILGALAIYVIDVVAISAIWLRRIVYQHDRELTKLMGRPAVDLLLDLDARKRPELRGLPLVYITLASPHETRRAERLNTLVAQP</sequence>
<evidence type="ECO:0000256" key="1">
    <source>
        <dbReference type="SAM" id="Phobius"/>
    </source>
</evidence>
<dbReference type="Proteomes" id="UP001611263">
    <property type="component" value="Unassembled WGS sequence"/>
</dbReference>
<feature type="transmembrane region" description="Helical" evidence="1">
    <location>
        <begin position="86"/>
        <end position="106"/>
    </location>
</feature>
<proteinExistence type="predicted"/>
<organism evidence="2 3">
    <name type="scientific">Nocardia carnea</name>
    <dbReference type="NCBI Taxonomy" id="37328"/>
    <lineage>
        <taxon>Bacteria</taxon>
        <taxon>Bacillati</taxon>
        <taxon>Actinomycetota</taxon>
        <taxon>Actinomycetes</taxon>
        <taxon>Mycobacteriales</taxon>
        <taxon>Nocardiaceae</taxon>
        <taxon>Nocardia</taxon>
    </lineage>
</organism>
<evidence type="ECO:0000313" key="2">
    <source>
        <dbReference type="EMBL" id="MFI1462119.1"/>
    </source>
</evidence>
<keyword evidence="3" id="KW-1185">Reference proteome</keyword>
<dbReference type="RefSeq" id="WP_156052234.1">
    <property type="nucleotide sequence ID" value="NZ_JBIRUQ010000003.1"/>
</dbReference>
<protein>
    <recommendedName>
        <fullName evidence="4">DUF2868 domain-containing protein</fullName>
    </recommendedName>
</protein>
<comment type="caution">
    <text evidence="2">The sequence shown here is derived from an EMBL/GenBank/DDBJ whole genome shotgun (WGS) entry which is preliminary data.</text>
</comment>
<keyword evidence="1" id="KW-0472">Membrane</keyword>
<reference evidence="2 3" key="1">
    <citation type="submission" date="2024-10" db="EMBL/GenBank/DDBJ databases">
        <title>The Natural Products Discovery Center: Release of the First 8490 Sequenced Strains for Exploring Actinobacteria Biosynthetic Diversity.</title>
        <authorList>
            <person name="Kalkreuter E."/>
            <person name="Kautsar S.A."/>
            <person name="Yang D."/>
            <person name="Bader C.D."/>
            <person name="Teijaro C.N."/>
            <person name="Fluegel L."/>
            <person name="Davis C.M."/>
            <person name="Simpson J.R."/>
            <person name="Lauterbach L."/>
            <person name="Steele A.D."/>
            <person name="Gui C."/>
            <person name="Meng S."/>
            <person name="Li G."/>
            <person name="Viehrig K."/>
            <person name="Ye F."/>
            <person name="Su P."/>
            <person name="Kiefer A.F."/>
            <person name="Nichols A."/>
            <person name="Cepeda A.J."/>
            <person name="Yan W."/>
            <person name="Fan B."/>
            <person name="Jiang Y."/>
            <person name="Adhikari A."/>
            <person name="Zheng C.-J."/>
            <person name="Schuster L."/>
            <person name="Cowan T.M."/>
            <person name="Smanski M.J."/>
            <person name="Chevrette M.G."/>
            <person name="De Carvalho L.P.S."/>
            <person name="Shen B."/>
        </authorList>
    </citation>
    <scope>NUCLEOTIDE SEQUENCE [LARGE SCALE GENOMIC DNA]</scope>
    <source>
        <strain evidence="2 3">NPDC020568</strain>
    </source>
</reference>
<name>A0ABW7TM60_9NOCA</name>
<keyword evidence="1" id="KW-1133">Transmembrane helix</keyword>
<feature type="transmembrane region" description="Helical" evidence="1">
    <location>
        <begin position="112"/>
        <end position="137"/>
    </location>
</feature>
<keyword evidence="1" id="KW-0812">Transmembrane</keyword>
<dbReference type="GeneID" id="93508992"/>
<gene>
    <name evidence="2" type="ORF">ACH4WX_15510</name>
</gene>
<accession>A0ABW7TM60</accession>
<evidence type="ECO:0008006" key="4">
    <source>
        <dbReference type="Google" id="ProtNLM"/>
    </source>
</evidence>
<dbReference type="EMBL" id="JBIRUQ010000003">
    <property type="protein sequence ID" value="MFI1462119.1"/>
    <property type="molecule type" value="Genomic_DNA"/>
</dbReference>